<keyword evidence="3" id="KW-0862">Zinc</keyword>
<organism evidence="5 6">
    <name type="scientific">Takifugu flavidus</name>
    <name type="common">sansaifugu</name>
    <dbReference type="NCBI Taxonomy" id="433684"/>
    <lineage>
        <taxon>Eukaryota</taxon>
        <taxon>Metazoa</taxon>
        <taxon>Chordata</taxon>
        <taxon>Craniata</taxon>
        <taxon>Vertebrata</taxon>
        <taxon>Euteleostomi</taxon>
        <taxon>Actinopterygii</taxon>
        <taxon>Neopterygii</taxon>
        <taxon>Teleostei</taxon>
        <taxon>Neoteleostei</taxon>
        <taxon>Acanthomorphata</taxon>
        <taxon>Eupercaria</taxon>
        <taxon>Tetraodontiformes</taxon>
        <taxon>Tetradontoidea</taxon>
        <taxon>Tetraodontidae</taxon>
        <taxon>Takifugu</taxon>
    </lineage>
</organism>
<evidence type="ECO:0000313" key="5">
    <source>
        <dbReference type="EMBL" id="TWW53995.1"/>
    </source>
</evidence>
<evidence type="ECO:0000313" key="6">
    <source>
        <dbReference type="Proteomes" id="UP000324091"/>
    </source>
</evidence>
<dbReference type="Gene3D" id="2.60.120.920">
    <property type="match status" value="2"/>
</dbReference>
<feature type="domain" description="SPRY-associated" evidence="4">
    <location>
        <begin position="77"/>
        <end position="128"/>
    </location>
</feature>
<dbReference type="SMART" id="SM00589">
    <property type="entry name" value="PRY"/>
    <property type="match status" value="1"/>
</dbReference>
<dbReference type="InterPro" id="IPR006574">
    <property type="entry name" value="PRY"/>
</dbReference>
<evidence type="ECO:0000256" key="1">
    <source>
        <dbReference type="ARBA" id="ARBA00022723"/>
    </source>
</evidence>
<dbReference type="InterPro" id="IPR043136">
    <property type="entry name" value="B30.2/SPRY_sf"/>
</dbReference>
<dbReference type="Proteomes" id="UP000324091">
    <property type="component" value="Unassembled WGS sequence"/>
</dbReference>
<protein>
    <submittedName>
        <fullName evidence="5">Neoverrucotoxin subunit alpha</fullName>
    </submittedName>
</protein>
<evidence type="ECO:0000256" key="2">
    <source>
        <dbReference type="ARBA" id="ARBA00022771"/>
    </source>
</evidence>
<keyword evidence="6" id="KW-1185">Reference proteome</keyword>
<dbReference type="PANTHER" id="PTHR25465:SF5">
    <property type="entry name" value="E3 UBIQUITIN_ISG15 LIGASE TRIM25-RELATED"/>
    <property type="match status" value="1"/>
</dbReference>
<proteinExistence type="predicted"/>
<dbReference type="GO" id="GO:0008270">
    <property type="term" value="F:zinc ion binding"/>
    <property type="evidence" value="ECO:0007669"/>
    <property type="project" value="UniProtKB-KW"/>
</dbReference>
<evidence type="ECO:0000259" key="4">
    <source>
        <dbReference type="SMART" id="SM00589"/>
    </source>
</evidence>
<keyword evidence="2" id="KW-0863">Zinc-finger</keyword>
<sequence length="326" mass="35991">MQVIGLSHHSRRMFFSGLSVEVHPTHLKELDLSFNHPGDDGTKQLSAVLEDPELSLEVLRLDHCGKERLKSGVKKYHCELSVDTNTVHRSIQLSNNRVMRRVVEDQPYPDHPERFQDCIQLLCSNSLTGRCYWERVAVYVNYPAGTVTFYRFTTDTLVHLHTFKTTFTEPLFPGFGFSLWGSTFARGATLSAPPPPTARASAACGLHPSQRCAAPPPWRGRPRPAASTRLNAVPLRPHGEGVRGLQPPPVSTLCRSAPTVRASAVCSLHPSQRCVPLRPHGEGTPSHLERSVNICDGFEEFLCETPGDVTSVTTVSSTALIGLKNR</sequence>
<gene>
    <name evidence="5" type="ORF">D4764_0101450</name>
</gene>
<evidence type="ECO:0000256" key="3">
    <source>
        <dbReference type="ARBA" id="ARBA00022833"/>
    </source>
</evidence>
<name>A0A5C6MHB6_9TELE</name>
<reference evidence="5 6" key="1">
    <citation type="submission" date="2019-04" db="EMBL/GenBank/DDBJ databases">
        <title>Chromosome genome assembly for Takifugu flavidus.</title>
        <authorList>
            <person name="Xiao S."/>
        </authorList>
    </citation>
    <scope>NUCLEOTIDE SEQUENCE [LARGE SCALE GENOMIC DNA]</scope>
    <source>
        <strain evidence="5">HTHZ2018</strain>
        <tissue evidence="5">Muscle</tissue>
    </source>
</reference>
<accession>A0A5C6MHB6</accession>
<comment type="caution">
    <text evidence="5">The sequence shown here is derived from an EMBL/GenBank/DDBJ whole genome shotgun (WGS) entry which is preliminary data.</text>
</comment>
<keyword evidence="1" id="KW-0479">Metal-binding</keyword>
<dbReference type="EMBL" id="RHFK02000457">
    <property type="protein sequence ID" value="TWW53995.1"/>
    <property type="molecule type" value="Genomic_DNA"/>
</dbReference>
<dbReference type="InterPro" id="IPR013320">
    <property type="entry name" value="ConA-like_dom_sf"/>
</dbReference>
<dbReference type="SUPFAM" id="SSF49899">
    <property type="entry name" value="Concanavalin A-like lectins/glucanases"/>
    <property type="match status" value="1"/>
</dbReference>
<dbReference type="InterPro" id="IPR051051">
    <property type="entry name" value="E3_ubiq-ligase_TRIM/RNF"/>
</dbReference>
<dbReference type="Pfam" id="PF13765">
    <property type="entry name" value="PRY"/>
    <property type="match status" value="1"/>
</dbReference>
<dbReference type="AlphaFoldDB" id="A0A5C6MHB6"/>
<dbReference type="SUPFAM" id="SSF52047">
    <property type="entry name" value="RNI-like"/>
    <property type="match status" value="1"/>
</dbReference>
<dbReference type="PANTHER" id="PTHR25465">
    <property type="entry name" value="B-BOX DOMAIN CONTAINING"/>
    <property type="match status" value="1"/>
</dbReference>